<feature type="transmembrane region" description="Helical" evidence="1">
    <location>
        <begin position="31"/>
        <end position="60"/>
    </location>
</feature>
<dbReference type="EMBL" id="BMJS01000068">
    <property type="protein sequence ID" value="GGG08336.1"/>
    <property type="molecule type" value="Genomic_DNA"/>
</dbReference>
<dbReference type="InterPro" id="IPR009838">
    <property type="entry name" value="T4SS_TraL"/>
</dbReference>
<reference evidence="3" key="1">
    <citation type="journal article" date="2014" name="Int. J. Syst. Evol. Microbiol.">
        <title>Complete genome sequence of Corynebacterium casei LMG S-19264T (=DSM 44701T), isolated from a smear-ripened cheese.</title>
        <authorList>
            <consortium name="US DOE Joint Genome Institute (JGI-PGF)"/>
            <person name="Walter F."/>
            <person name="Albersmeier A."/>
            <person name="Kalinowski J."/>
            <person name="Ruckert C."/>
        </authorList>
    </citation>
    <scope>NUCLEOTIDE SEQUENCE</scope>
    <source>
        <strain evidence="3">CGMCC 1.15758</strain>
    </source>
</reference>
<accession>A0A8J2Z6Z5</accession>
<evidence type="ECO:0000313" key="2">
    <source>
        <dbReference type="EMBL" id="GGG08155.1"/>
    </source>
</evidence>
<protein>
    <recommendedName>
        <fullName evidence="5">Protein TraL</fullName>
    </recommendedName>
</protein>
<gene>
    <name evidence="2" type="ORF">GCM10010995_27120</name>
    <name evidence="3" type="ORF">GCM10010995_27350</name>
</gene>
<keyword evidence="1" id="KW-0472">Membrane</keyword>
<dbReference type="NCBIfam" id="TIGR02762">
    <property type="entry name" value="TraL_TIGR"/>
    <property type="match status" value="1"/>
</dbReference>
<keyword evidence="1" id="KW-1133">Transmembrane helix</keyword>
<dbReference type="EMBL" id="BMJS01000065">
    <property type="protein sequence ID" value="GGG08155.1"/>
    <property type="molecule type" value="Genomic_DNA"/>
</dbReference>
<evidence type="ECO:0008006" key="5">
    <source>
        <dbReference type="Google" id="ProtNLM"/>
    </source>
</evidence>
<dbReference type="OrthoDB" id="5624958at2"/>
<reference evidence="3" key="2">
    <citation type="submission" date="2020-09" db="EMBL/GenBank/DDBJ databases">
        <authorList>
            <person name="Sun Q."/>
            <person name="Zhou Y."/>
        </authorList>
    </citation>
    <scope>NUCLEOTIDE SEQUENCE</scope>
    <source>
        <strain evidence="3">CGMCC 1.15758</strain>
    </source>
</reference>
<organism evidence="3 4">
    <name type="scientific">Cysteiniphilum litorale</name>
    <dbReference type="NCBI Taxonomy" id="2056700"/>
    <lineage>
        <taxon>Bacteria</taxon>
        <taxon>Pseudomonadati</taxon>
        <taxon>Pseudomonadota</taxon>
        <taxon>Gammaproteobacteria</taxon>
        <taxon>Thiotrichales</taxon>
        <taxon>Fastidiosibacteraceae</taxon>
        <taxon>Cysteiniphilum</taxon>
    </lineage>
</organism>
<dbReference type="Proteomes" id="UP000636949">
    <property type="component" value="Unassembled WGS sequence"/>
</dbReference>
<evidence type="ECO:0000256" key="1">
    <source>
        <dbReference type="SAM" id="Phobius"/>
    </source>
</evidence>
<comment type="caution">
    <text evidence="3">The sequence shown here is derived from an EMBL/GenBank/DDBJ whole genome shotgun (WGS) entry which is preliminary data.</text>
</comment>
<keyword evidence="4" id="KW-1185">Reference proteome</keyword>
<dbReference type="RefSeq" id="WP_117004200.1">
    <property type="nucleotide sequence ID" value="NZ_BMJS01000065.1"/>
</dbReference>
<dbReference type="Pfam" id="PF07178">
    <property type="entry name" value="TraL"/>
    <property type="match status" value="1"/>
</dbReference>
<evidence type="ECO:0000313" key="4">
    <source>
        <dbReference type="Proteomes" id="UP000636949"/>
    </source>
</evidence>
<evidence type="ECO:0000313" key="3">
    <source>
        <dbReference type="EMBL" id="GGG08336.1"/>
    </source>
</evidence>
<dbReference type="GO" id="GO:0019867">
    <property type="term" value="C:outer membrane"/>
    <property type="evidence" value="ECO:0007669"/>
    <property type="project" value="InterPro"/>
</dbReference>
<dbReference type="AlphaFoldDB" id="A0A8J2Z6Z5"/>
<name>A0A8J2Z6Z5_9GAMM</name>
<keyword evidence="1" id="KW-0812">Transmembrane</keyword>
<sequence length="103" mass="11833">MVNQEDYQDFARVSKYLNKPRLIMGCTTDEIIPAFLVIGLGVISGNLTLCFVIGLGWIFGLKTLKRYRSAQFLAIAMYWFLGQPISKLIFKKTISPSLRFWLH</sequence>
<proteinExistence type="predicted"/>